<dbReference type="WBParaSite" id="TCNE_0001440301-mRNA-1">
    <property type="protein sequence ID" value="TCNE_0001440301-mRNA-1"/>
    <property type="gene ID" value="TCNE_0001440301"/>
</dbReference>
<keyword evidence="5" id="KW-1185">Reference proteome</keyword>
<keyword evidence="1" id="KW-0677">Repeat</keyword>
<dbReference type="GO" id="GO:0042302">
    <property type="term" value="F:structural constituent of cuticle"/>
    <property type="evidence" value="ECO:0007669"/>
    <property type="project" value="InterPro"/>
</dbReference>
<feature type="compositionally biased region" description="Pro residues" evidence="2">
    <location>
        <begin position="105"/>
        <end position="118"/>
    </location>
</feature>
<protein>
    <submittedName>
        <fullName evidence="6">Col_cuticle_N domain-containing protein</fullName>
    </submittedName>
</protein>
<feature type="domain" description="Nematode cuticle collagen N-terminal" evidence="3">
    <location>
        <begin position="7"/>
        <end position="57"/>
    </location>
</feature>
<dbReference type="EMBL" id="UYWY01022235">
    <property type="protein sequence ID" value="VDM45724.1"/>
    <property type="molecule type" value="Genomic_DNA"/>
</dbReference>
<evidence type="ECO:0000313" key="6">
    <source>
        <dbReference type="WBParaSite" id="TCNE_0001440301-mRNA-1"/>
    </source>
</evidence>
<name>A0A183V0Y3_TOXCA</name>
<accession>A0A183V0Y3</accession>
<evidence type="ECO:0000313" key="4">
    <source>
        <dbReference type="EMBL" id="VDM45724.1"/>
    </source>
</evidence>
<reference evidence="4 5" key="2">
    <citation type="submission" date="2018-11" db="EMBL/GenBank/DDBJ databases">
        <authorList>
            <consortium name="Pathogen Informatics"/>
        </authorList>
    </citation>
    <scope>NUCLEOTIDE SEQUENCE [LARGE SCALE GENOMIC DNA]</scope>
</reference>
<reference evidence="6" key="1">
    <citation type="submission" date="2016-06" db="UniProtKB">
        <authorList>
            <consortium name="WormBaseParasite"/>
        </authorList>
    </citation>
    <scope>IDENTIFICATION</scope>
</reference>
<organism evidence="5 6">
    <name type="scientific">Toxocara canis</name>
    <name type="common">Canine roundworm</name>
    <dbReference type="NCBI Taxonomy" id="6265"/>
    <lineage>
        <taxon>Eukaryota</taxon>
        <taxon>Metazoa</taxon>
        <taxon>Ecdysozoa</taxon>
        <taxon>Nematoda</taxon>
        <taxon>Chromadorea</taxon>
        <taxon>Rhabditida</taxon>
        <taxon>Spirurina</taxon>
        <taxon>Ascaridomorpha</taxon>
        <taxon>Ascaridoidea</taxon>
        <taxon>Toxocaridae</taxon>
        <taxon>Toxocara</taxon>
    </lineage>
</organism>
<proteinExistence type="predicted"/>
<feature type="region of interest" description="Disordered" evidence="2">
    <location>
        <begin position="91"/>
        <end position="118"/>
    </location>
</feature>
<evidence type="ECO:0000256" key="1">
    <source>
        <dbReference type="ARBA" id="ARBA00022737"/>
    </source>
</evidence>
<evidence type="ECO:0000259" key="3">
    <source>
        <dbReference type="SMART" id="SM01088"/>
    </source>
</evidence>
<dbReference type="Proteomes" id="UP000050794">
    <property type="component" value="Unassembled WGS sequence"/>
</dbReference>
<dbReference type="AlphaFoldDB" id="A0A183V0Y3"/>
<evidence type="ECO:0000313" key="5">
    <source>
        <dbReference type="Proteomes" id="UP000050794"/>
    </source>
</evidence>
<feature type="compositionally biased region" description="Polar residues" evidence="2">
    <location>
        <begin position="92"/>
        <end position="102"/>
    </location>
</feature>
<evidence type="ECO:0000256" key="2">
    <source>
        <dbReference type="SAM" id="MobiDB-lite"/>
    </source>
</evidence>
<dbReference type="InterPro" id="IPR002486">
    <property type="entry name" value="Col_cuticle_N"/>
</dbReference>
<sequence>METRQWVRLASAGCFAAIVLSLIVAANLYRDINSLYYETLEDVTEFKEIANDVWRDVINAQMKRIMAIKSLPSSRLSFLETFVKRKRREYPSSCSCAPQPNFCSPGPPGPSGDPGIPG</sequence>
<dbReference type="SMART" id="SM01088">
    <property type="entry name" value="Col_cuticle_N"/>
    <property type="match status" value="1"/>
</dbReference>
<dbReference type="Pfam" id="PF01484">
    <property type="entry name" value="Col_cuticle_N"/>
    <property type="match status" value="1"/>
</dbReference>
<gene>
    <name evidence="4" type="ORF">TCNE_LOCUS14403</name>
</gene>